<dbReference type="OrthoDB" id="8781056at2"/>
<dbReference type="AlphaFoldDB" id="A0A4Y9SV20"/>
<dbReference type="Gene3D" id="3.40.190.10">
    <property type="entry name" value="Periplasmic binding protein-like II"/>
    <property type="match status" value="2"/>
</dbReference>
<comment type="caution">
    <text evidence="2">The sequence shown here is derived from an EMBL/GenBank/DDBJ whole genome shotgun (WGS) entry which is preliminary data.</text>
</comment>
<evidence type="ECO:0000313" key="2">
    <source>
        <dbReference type="EMBL" id="TFW30315.1"/>
    </source>
</evidence>
<sequence length="235" mass="26208">MLVRYRLAVCLLALGAQGVGAQGPDILVFGSTHEPTSFAYRYASDYLQRLCADIRQRCQLQSLPGRRGAAMLAAGSIAGEVGRVREYNRQHPEYRRIEEPFLIIRTYVFTRTDGPEIDSWDALARKAGSVSYKRGVYTYQTRLEAMKPRTRPHDVQNVAACLRMVLAGRDDACVFDDGNLDAEAEALLPRGRLSKALEDLPLYIYLGKDHAVLAPAMNDAAKRLNAHGIKHFTLL</sequence>
<reference evidence="2 3" key="1">
    <citation type="submission" date="2019-03" db="EMBL/GenBank/DDBJ databases">
        <title>Draft Genome Sequence of Duganella callidus sp. nov., a Novel Duganella Species Isolated from Cultivated Soil.</title>
        <authorList>
            <person name="Raths R."/>
            <person name="Peta V."/>
            <person name="Bucking H."/>
        </authorList>
    </citation>
    <scope>NUCLEOTIDE SEQUENCE [LARGE SCALE GENOMIC DNA]</scope>
    <source>
        <strain evidence="2 3">DN04</strain>
    </source>
</reference>
<dbReference type="RefSeq" id="WP_135199907.1">
    <property type="nucleotide sequence ID" value="NZ_SPVG01000023.1"/>
</dbReference>
<name>A0A4Y9SV20_9BURK</name>
<protein>
    <recommendedName>
        <fullName evidence="4">Transporter substrate-binding domain-containing protein</fullName>
    </recommendedName>
</protein>
<accession>A0A4Y9SV20</accession>
<feature type="chain" id="PRO_5021277552" description="Transporter substrate-binding domain-containing protein" evidence="1">
    <location>
        <begin position="22"/>
        <end position="235"/>
    </location>
</feature>
<gene>
    <name evidence="2" type="ORF">E4L98_02060</name>
</gene>
<keyword evidence="1" id="KW-0732">Signal</keyword>
<evidence type="ECO:0000256" key="1">
    <source>
        <dbReference type="SAM" id="SignalP"/>
    </source>
</evidence>
<evidence type="ECO:0000313" key="3">
    <source>
        <dbReference type="Proteomes" id="UP000297729"/>
    </source>
</evidence>
<dbReference type="EMBL" id="SPVG01000023">
    <property type="protein sequence ID" value="TFW30315.1"/>
    <property type="molecule type" value="Genomic_DNA"/>
</dbReference>
<evidence type="ECO:0008006" key="4">
    <source>
        <dbReference type="Google" id="ProtNLM"/>
    </source>
</evidence>
<keyword evidence="3" id="KW-1185">Reference proteome</keyword>
<proteinExistence type="predicted"/>
<feature type="signal peptide" evidence="1">
    <location>
        <begin position="1"/>
        <end position="21"/>
    </location>
</feature>
<dbReference type="Proteomes" id="UP000297729">
    <property type="component" value="Unassembled WGS sequence"/>
</dbReference>
<organism evidence="2 3">
    <name type="scientific">Duganella callida</name>
    <dbReference type="NCBI Taxonomy" id="2561932"/>
    <lineage>
        <taxon>Bacteria</taxon>
        <taxon>Pseudomonadati</taxon>
        <taxon>Pseudomonadota</taxon>
        <taxon>Betaproteobacteria</taxon>
        <taxon>Burkholderiales</taxon>
        <taxon>Oxalobacteraceae</taxon>
        <taxon>Telluria group</taxon>
        <taxon>Duganella</taxon>
    </lineage>
</organism>
<dbReference type="SUPFAM" id="SSF53850">
    <property type="entry name" value="Periplasmic binding protein-like II"/>
    <property type="match status" value="1"/>
</dbReference>